<accession>A0ABQ0J409</accession>
<protein>
    <submittedName>
        <fullName evidence="2">Citrate-sodium symport</fullName>
    </submittedName>
</protein>
<dbReference type="PANTHER" id="PTHR40033:SF1">
    <property type="entry name" value="CITRATE-SODIUM SYMPORTER"/>
    <property type="match status" value="1"/>
</dbReference>
<dbReference type="Pfam" id="PF03390">
    <property type="entry name" value="2HCT"/>
    <property type="match status" value="1"/>
</dbReference>
<dbReference type="Proteomes" id="UP000028900">
    <property type="component" value="Unassembled WGS sequence"/>
</dbReference>
<keyword evidence="3" id="KW-1185">Reference proteome</keyword>
<proteinExistence type="predicted"/>
<dbReference type="EMBL" id="BBIY01000096">
    <property type="protein sequence ID" value="GAK74302.1"/>
    <property type="molecule type" value="Genomic_DNA"/>
</dbReference>
<comment type="caution">
    <text evidence="2">The sequence shown here is derived from an EMBL/GenBank/DDBJ whole genome shotgun (WGS) entry which is preliminary data.</text>
</comment>
<dbReference type="PANTHER" id="PTHR40033">
    <property type="entry name" value="NA(+)-MALATE SYMPORTER"/>
    <property type="match status" value="1"/>
</dbReference>
<reference evidence="2 3" key="2">
    <citation type="journal article" date="2014" name="Genome Announc.">
        <title>Draft Genome Sequence of 'Candidatus Phytoplasma asteris' Strain OY-V, an Unculturable Plant-Pathogenic Bacterium.</title>
        <authorList>
            <person name="Kakizawa S."/>
            <person name="Makino A."/>
            <person name="Ishii Y."/>
            <person name="Tamaki H."/>
            <person name="Kamagata Y."/>
        </authorList>
    </citation>
    <scope>NUCLEOTIDE SEQUENCE [LARGE SCALE GENOMIC DNA]</scope>
    <source>
        <strain evidence="2 3">OY-V</strain>
    </source>
</reference>
<sequence length="136" mass="15588">MKKDKQIKIFRFHPLMFLFFVAVCALHLFAVKEWGIKKLYHPLLTPLFIIFVLGYGLNFIGDSVLYLNKIGLGFLLCIFVPSYLVYKGWIPQDLADKCNENFFSTKTPNNHLGSDFANFFITCVIAGSILSVDRNL</sequence>
<dbReference type="InterPro" id="IPR004679">
    <property type="entry name" value="2-OHcarboxylate_transport"/>
</dbReference>
<name>A0ABQ0J409_9MOLU</name>
<keyword evidence="1" id="KW-0812">Transmembrane</keyword>
<reference evidence="3" key="1">
    <citation type="journal article" date="2014" name="Genome Announc.">
        <title>Draft Genome Sequence of ''Candidatus Phytoplasma asteris'' Strain OY-V, an Unculturable Plant-Pathogenic Bacterium.</title>
        <authorList>
            <person name="Kakizawa S."/>
            <person name="Makino A."/>
            <person name="Ishii Y."/>
            <person name="Tamaki H."/>
            <person name="Kamagata Y."/>
        </authorList>
    </citation>
    <scope>NUCLEOTIDE SEQUENCE [LARGE SCALE GENOMIC DNA]</scope>
    <source>
        <strain evidence="3">OY-V</strain>
    </source>
</reference>
<keyword evidence="1" id="KW-1133">Transmembrane helix</keyword>
<gene>
    <name evidence="2" type="primary">citS</name>
    <name evidence="2" type="ORF">OYV_08070</name>
</gene>
<feature type="transmembrane region" description="Helical" evidence="1">
    <location>
        <begin position="67"/>
        <end position="86"/>
    </location>
</feature>
<evidence type="ECO:0000256" key="1">
    <source>
        <dbReference type="SAM" id="Phobius"/>
    </source>
</evidence>
<evidence type="ECO:0000313" key="3">
    <source>
        <dbReference type="Proteomes" id="UP000028900"/>
    </source>
</evidence>
<feature type="transmembrane region" description="Helical" evidence="1">
    <location>
        <begin position="12"/>
        <end position="31"/>
    </location>
</feature>
<evidence type="ECO:0000313" key="2">
    <source>
        <dbReference type="EMBL" id="GAK74302.1"/>
    </source>
</evidence>
<dbReference type="RefSeq" id="WP_042068368.1">
    <property type="nucleotide sequence ID" value="NZ_BBIY01000096.1"/>
</dbReference>
<feature type="transmembrane region" description="Helical" evidence="1">
    <location>
        <begin position="43"/>
        <end position="60"/>
    </location>
</feature>
<feature type="transmembrane region" description="Helical" evidence="1">
    <location>
        <begin position="116"/>
        <end position="132"/>
    </location>
</feature>
<organism evidence="2 3">
    <name type="scientific">'Chrysanthemum coronarium' phytoplasma</name>
    <dbReference type="NCBI Taxonomy" id="1520703"/>
    <lineage>
        <taxon>Bacteria</taxon>
        <taxon>Bacillati</taxon>
        <taxon>Mycoplasmatota</taxon>
        <taxon>Mollicutes</taxon>
        <taxon>Acholeplasmatales</taxon>
        <taxon>Acholeplasmataceae</taxon>
        <taxon>Candidatus Phytoplasma</taxon>
        <taxon>16SrI (Aster yellows group)</taxon>
    </lineage>
</organism>
<keyword evidence="1" id="KW-0472">Membrane</keyword>
<feature type="non-terminal residue" evidence="2">
    <location>
        <position position="136"/>
    </location>
</feature>